<dbReference type="AlphaFoldDB" id="A0A0G0KB19"/>
<dbReference type="EMBL" id="LBTI01000009">
    <property type="protein sequence ID" value="KKQ37776.1"/>
    <property type="molecule type" value="Genomic_DNA"/>
</dbReference>
<evidence type="ECO:0000313" key="2">
    <source>
        <dbReference type="EMBL" id="KKQ37776.1"/>
    </source>
</evidence>
<evidence type="ECO:0000313" key="3">
    <source>
        <dbReference type="Proteomes" id="UP000034591"/>
    </source>
</evidence>
<reference evidence="2 3" key="1">
    <citation type="journal article" date="2015" name="Nature">
        <title>rRNA introns, odd ribosomes, and small enigmatic genomes across a large radiation of phyla.</title>
        <authorList>
            <person name="Brown C.T."/>
            <person name="Hug L.A."/>
            <person name="Thomas B.C."/>
            <person name="Sharon I."/>
            <person name="Castelle C.J."/>
            <person name="Singh A."/>
            <person name="Wilkins M.J."/>
            <person name="Williams K.H."/>
            <person name="Banfield J.F."/>
        </authorList>
    </citation>
    <scope>NUCLEOTIDE SEQUENCE [LARGE SCALE GENOMIC DNA]</scope>
</reference>
<protein>
    <submittedName>
        <fullName evidence="2">Uncharacterized protein</fullName>
    </submittedName>
</protein>
<comment type="caution">
    <text evidence="2">The sequence shown here is derived from an EMBL/GenBank/DDBJ whole genome shotgun (WGS) entry which is preliminary data.</text>
</comment>
<evidence type="ECO:0000256" key="1">
    <source>
        <dbReference type="SAM" id="Phobius"/>
    </source>
</evidence>
<proteinExistence type="predicted"/>
<keyword evidence="1" id="KW-0812">Transmembrane</keyword>
<keyword evidence="1" id="KW-0472">Membrane</keyword>
<gene>
    <name evidence="2" type="ORF">US53_C0009G0007</name>
</gene>
<accession>A0A0G0KB19</accession>
<organism evidence="2 3">
    <name type="scientific">Candidatus Woesebacteria bacterium GW2011_GWA1_37_7</name>
    <dbReference type="NCBI Taxonomy" id="1618545"/>
    <lineage>
        <taxon>Bacteria</taxon>
        <taxon>Candidatus Woeseibacteriota</taxon>
    </lineage>
</organism>
<sequence>MLTIKSAKIDKYYLILLLILIPLGGLTIFAFNRIFSSFATAYELALTTKVNPKVDEVKLEETYSWVFSSKVIKVNLR</sequence>
<feature type="transmembrane region" description="Helical" evidence="1">
    <location>
        <begin position="12"/>
        <end position="31"/>
    </location>
</feature>
<keyword evidence="1" id="KW-1133">Transmembrane helix</keyword>
<name>A0A0G0KB19_9BACT</name>
<dbReference type="Proteomes" id="UP000034591">
    <property type="component" value="Unassembled WGS sequence"/>
</dbReference>
<dbReference type="STRING" id="1618545.US53_C0009G0007"/>